<sequence>MDPRSWNCSQVTQWLFTFNKNKQVLDIFTTGSFPTFRKLFQHLQYVHNGQSNFKIRCELGTLCGTIYSTFNAYKTHIYREHLNLLDENLCRQSIQLDTEACDNISSSTCGVSYLDFDIQINDAEDEFQDEQTEPDDDTSICWSLLKEARIQLSKQTIDLDAFERFYIELLLNLREGYSLPQNIIQGITFGFRSLIELIHELLKSQIKSSLIQYQRATKSPSTENVFALDDINKVILSVIERMINVTKNEYNFLKLCKKHFVMIRRKK</sequence>
<comment type="caution">
    <text evidence="1">The sequence shown here is derived from an EMBL/GenBank/DDBJ whole genome shotgun (WGS) entry which is preliminary data.</text>
</comment>
<reference evidence="1" key="1">
    <citation type="submission" date="2021-02" db="EMBL/GenBank/DDBJ databases">
        <authorList>
            <person name="Nowell W R."/>
        </authorList>
    </citation>
    <scope>NUCLEOTIDE SEQUENCE</scope>
</reference>
<proteinExistence type="predicted"/>
<organism evidence="1 2">
    <name type="scientific">Rotaria magnacalcarata</name>
    <dbReference type="NCBI Taxonomy" id="392030"/>
    <lineage>
        <taxon>Eukaryota</taxon>
        <taxon>Metazoa</taxon>
        <taxon>Spiralia</taxon>
        <taxon>Gnathifera</taxon>
        <taxon>Rotifera</taxon>
        <taxon>Eurotatoria</taxon>
        <taxon>Bdelloidea</taxon>
        <taxon>Philodinida</taxon>
        <taxon>Philodinidae</taxon>
        <taxon>Rotaria</taxon>
    </lineage>
</organism>
<accession>A0A816MN79</accession>
<dbReference type="AlphaFoldDB" id="A0A816MN79"/>
<name>A0A816MN79_9BILA</name>
<dbReference type="EMBL" id="CAJNRF010001591">
    <property type="protein sequence ID" value="CAF2018606.1"/>
    <property type="molecule type" value="Genomic_DNA"/>
</dbReference>
<evidence type="ECO:0000313" key="2">
    <source>
        <dbReference type="Proteomes" id="UP000663856"/>
    </source>
</evidence>
<gene>
    <name evidence="1" type="ORF">WKI299_LOCUS5674</name>
</gene>
<evidence type="ECO:0000313" key="1">
    <source>
        <dbReference type="EMBL" id="CAF2018606.1"/>
    </source>
</evidence>
<dbReference type="Proteomes" id="UP000663856">
    <property type="component" value="Unassembled WGS sequence"/>
</dbReference>
<protein>
    <submittedName>
        <fullName evidence="1">Uncharacterized protein</fullName>
    </submittedName>
</protein>